<accession>H0JQ32</accession>
<reference evidence="2 3" key="1">
    <citation type="submission" date="2011-12" db="EMBL/GenBank/DDBJ databases">
        <authorList>
            <person name="Kriszt B."/>
            <person name="Tancsics A."/>
            <person name="Cserhati M."/>
            <person name="Toth A."/>
            <person name="Nagy I."/>
            <person name="Horvath B."/>
            <person name="Tamura T."/>
            <person name="Kukolya J."/>
            <person name="Szoboszlay S."/>
        </authorList>
    </citation>
    <scope>NUCLEOTIDE SEQUENCE [LARGE SCALE GENOMIC DNA]</scope>
    <source>
        <strain evidence="2 3">AK37</strain>
    </source>
</reference>
<evidence type="ECO:0000313" key="2">
    <source>
        <dbReference type="EMBL" id="EHK84251.1"/>
    </source>
</evidence>
<evidence type="ECO:0000256" key="1">
    <source>
        <dbReference type="SAM" id="MobiDB-lite"/>
    </source>
</evidence>
<sequence length="111" mass="11964">MDEPHDELDWLRNAVDRAESVPQDVVPGAGPTRESWLRMNDAVGTWTEVHTPGEVICDADGIPIGMTAGETNTVYFGGATVTPAQLEAVGLTPDDVPNLDVVDPPKRKDQK</sequence>
<gene>
    <name evidence="2" type="ORF">AK37_08037</name>
</gene>
<dbReference type="PATRIC" id="fig|1114960.4.peg.1623"/>
<name>H0JQ32_9NOCA</name>
<protein>
    <submittedName>
        <fullName evidence="2">Uncharacterized protein</fullName>
    </submittedName>
</protein>
<dbReference type="AlphaFoldDB" id="H0JQ32"/>
<comment type="caution">
    <text evidence="2">The sequence shown here is derived from an EMBL/GenBank/DDBJ whole genome shotgun (WGS) entry which is preliminary data.</text>
</comment>
<dbReference type="EMBL" id="AHBW01000036">
    <property type="protein sequence ID" value="EHK84251.1"/>
    <property type="molecule type" value="Genomic_DNA"/>
</dbReference>
<feature type="compositionally biased region" description="Low complexity" evidence="1">
    <location>
        <begin position="93"/>
        <end position="102"/>
    </location>
</feature>
<feature type="region of interest" description="Disordered" evidence="1">
    <location>
        <begin position="92"/>
        <end position="111"/>
    </location>
</feature>
<dbReference type="Proteomes" id="UP000005064">
    <property type="component" value="Unassembled WGS sequence"/>
</dbReference>
<evidence type="ECO:0000313" key="3">
    <source>
        <dbReference type="Proteomes" id="UP000005064"/>
    </source>
</evidence>
<proteinExistence type="predicted"/>
<dbReference type="RefSeq" id="WP_006551580.1">
    <property type="nucleotide sequence ID" value="NZ_AHBW01000036.1"/>
</dbReference>
<organism evidence="2 3">
    <name type="scientific">Rhodococcus pyridinivorans AK37</name>
    <dbReference type="NCBI Taxonomy" id="1114960"/>
    <lineage>
        <taxon>Bacteria</taxon>
        <taxon>Bacillati</taxon>
        <taxon>Actinomycetota</taxon>
        <taxon>Actinomycetes</taxon>
        <taxon>Mycobacteriales</taxon>
        <taxon>Nocardiaceae</taxon>
        <taxon>Rhodococcus</taxon>
    </lineage>
</organism>